<evidence type="ECO:0000256" key="8">
    <source>
        <dbReference type="ARBA" id="ARBA00023170"/>
    </source>
</evidence>
<evidence type="ECO:0000256" key="9">
    <source>
        <dbReference type="SAM" id="MobiDB-lite"/>
    </source>
</evidence>
<feature type="region of interest" description="Disordered" evidence="9">
    <location>
        <begin position="246"/>
        <end position="285"/>
    </location>
</feature>
<keyword evidence="3 10" id="KW-0812">Transmembrane</keyword>
<dbReference type="Proteomes" id="UP000823388">
    <property type="component" value="Chromosome 4N"/>
</dbReference>
<keyword evidence="14" id="KW-1185">Reference proteome</keyword>
<evidence type="ECO:0000256" key="10">
    <source>
        <dbReference type="SAM" id="Phobius"/>
    </source>
</evidence>
<dbReference type="Gene3D" id="1.10.510.10">
    <property type="entry name" value="Transferase(Phosphotransferase) domain 1"/>
    <property type="match status" value="1"/>
</dbReference>
<keyword evidence="6 10" id="KW-1133">Transmembrane helix</keyword>
<keyword evidence="4 11" id="KW-0732">Signal</keyword>
<keyword evidence="5" id="KW-0677">Repeat</keyword>
<feature type="signal peptide" evidence="11">
    <location>
        <begin position="1"/>
        <end position="23"/>
    </location>
</feature>
<evidence type="ECO:0000313" key="13">
    <source>
        <dbReference type="EMBL" id="KAG2607372.1"/>
    </source>
</evidence>
<dbReference type="PROSITE" id="PS51450">
    <property type="entry name" value="LRR"/>
    <property type="match status" value="1"/>
</dbReference>
<evidence type="ECO:0000256" key="11">
    <source>
        <dbReference type="SAM" id="SignalP"/>
    </source>
</evidence>
<sequence length="672" mass="72026">MAAPGAASAGVLFVLALLAVAGADTDAGDVAALGNLYSSWNSPAQLTGWSAAGGDPCGAAWTGVSCSGTAVTSLKLSGMELNGTLGYELSSLQALKTMDLSNNFLHDSIPYQLPSNLTYLNLAKNNLSGNLPYSISTLVSLEYLNLSHNSLFQEIGELFGSLNSLSELDISFNNLTGNLPITMGSLSKVSSLCMQNNQLSGTVDVLSNLSLATLNIANNNFSGMIPQEFSSIPNLIVGGNSFVNMPASPPPTLTPPKNPRDQPNHPQGPVSAPTAADTPIDQDDKKLQTGPLVGIAVGSIAVASCVLFMLVFCLYKARKRNDDGSSEPKDIVGSLSVNIERASNREIPISNNSHENAVVATSDLQKMTPERVYGANGSTAKKAKVPVTATSYTVAALQVATNSFCQDSLLGEGSLGRVYKADFPNGKVLAVKKIDSASLSLYEEENFLEVISNISRLRHPNIVPLTGYCVEHGQRLLVYLHEVCMPPVVHRSFKSSNILLDEEYSPHLSDCGLAALSPNPEREVSAEVVGSFGYSAPEFAMSGTYTTRSDVYSFGVVMLELLTGRKPLDRSRERSEQSLVRWATPQLHDIDLLARMVDPAMDGLYPAKSLSRFADIIAICVQSEPEFRPPMSEVVQQLVRLMQRASIIRRQSDDLGYSYRVPDREGGASDTF</sequence>
<dbReference type="InterPro" id="IPR032675">
    <property type="entry name" value="LRR_dom_sf"/>
</dbReference>
<comment type="subcellular location">
    <subcellularLocation>
        <location evidence="1">Membrane</location>
    </subcellularLocation>
</comment>
<dbReference type="Pfam" id="PF00560">
    <property type="entry name" value="LRR_1"/>
    <property type="match status" value="4"/>
</dbReference>
<keyword evidence="8" id="KW-0675">Receptor</keyword>
<dbReference type="InterPro" id="IPR013210">
    <property type="entry name" value="LRR_N_plant-typ"/>
</dbReference>
<dbReference type="FunFam" id="3.80.10.10:FF:000062">
    <property type="entry name" value="protein STRUBBELIG-RECEPTOR FAMILY 3"/>
    <property type="match status" value="1"/>
</dbReference>
<feature type="domain" description="Protein kinase" evidence="12">
    <location>
        <begin position="404"/>
        <end position="641"/>
    </location>
</feature>
<feature type="compositionally biased region" description="Pro residues" evidence="9">
    <location>
        <begin position="247"/>
        <end position="257"/>
    </location>
</feature>
<comment type="caution">
    <text evidence="13">The sequence shown here is derived from an EMBL/GenBank/DDBJ whole genome shotgun (WGS) entry which is preliminary data.</text>
</comment>
<dbReference type="FunFam" id="1.10.510.10:FF:000095">
    <property type="entry name" value="protein STRUBBELIG-RECEPTOR FAMILY 8"/>
    <property type="match status" value="1"/>
</dbReference>
<evidence type="ECO:0000256" key="4">
    <source>
        <dbReference type="ARBA" id="ARBA00022729"/>
    </source>
</evidence>
<dbReference type="PANTHER" id="PTHR48007">
    <property type="entry name" value="LEUCINE-RICH REPEAT RECEPTOR-LIKE PROTEIN KINASE PXC1"/>
    <property type="match status" value="1"/>
</dbReference>
<dbReference type="InterPro" id="IPR000719">
    <property type="entry name" value="Prot_kinase_dom"/>
</dbReference>
<evidence type="ECO:0000256" key="2">
    <source>
        <dbReference type="ARBA" id="ARBA00022614"/>
    </source>
</evidence>
<keyword evidence="7 10" id="KW-0472">Membrane</keyword>
<feature type="chain" id="PRO_5035715118" description="Protein kinase domain-containing protein" evidence="11">
    <location>
        <begin position="24"/>
        <end position="672"/>
    </location>
</feature>
<dbReference type="SUPFAM" id="SSF52058">
    <property type="entry name" value="L domain-like"/>
    <property type="match status" value="1"/>
</dbReference>
<evidence type="ECO:0000256" key="3">
    <source>
        <dbReference type="ARBA" id="ARBA00022692"/>
    </source>
</evidence>
<dbReference type="EMBL" id="CM029044">
    <property type="protein sequence ID" value="KAG2607372.1"/>
    <property type="molecule type" value="Genomic_DNA"/>
</dbReference>
<dbReference type="GO" id="GO:0005524">
    <property type="term" value="F:ATP binding"/>
    <property type="evidence" value="ECO:0007669"/>
    <property type="project" value="InterPro"/>
</dbReference>
<keyword evidence="2" id="KW-0433">Leucine-rich repeat</keyword>
<evidence type="ECO:0000256" key="7">
    <source>
        <dbReference type="ARBA" id="ARBA00023136"/>
    </source>
</evidence>
<evidence type="ECO:0000313" key="14">
    <source>
        <dbReference type="Proteomes" id="UP000823388"/>
    </source>
</evidence>
<evidence type="ECO:0000256" key="6">
    <source>
        <dbReference type="ARBA" id="ARBA00022989"/>
    </source>
</evidence>
<name>A0A8T0T6M7_PANVG</name>
<dbReference type="SUPFAM" id="SSF56112">
    <property type="entry name" value="Protein kinase-like (PK-like)"/>
    <property type="match status" value="1"/>
</dbReference>
<protein>
    <recommendedName>
        <fullName evidence="12">Protein kinase domain-containing protein</fullName>
    </recommendedName>
</protein>
<dbReference type="Pfam" id="PF00069">
    <property type="entry name" value="Pkinase"/>
    <property type="match status" value="1"/>
</dbReference>
<dbReference type="Pfam" id="PF08263">
    <property type="entry name" value="LRRNT_2"/>
    <property type="match status" value="1"/>
</dbReference>
<gene>
    <name evidence="13" type="ORF">PVAP13_4NG243600</name>
</gene>
<evidence type="ECO:0000256" key="5">
    <source>
        <dbReference type="ARBA" id="ARBA00022737"/>
    </source>
</evidence>
<accession>A0A8T0T6M7</accession>
<dbReference type="PANTHER" id="PTHR48007:SF31">
    <property type="entry name" value="PROTEIN KINASE DOMAIN-CONTAINING PROTEIN"/>
    <property type="match status" value="1"/>
</dbReference>
<dbReference type="GO" id="GO:0004672">
    <property type="term" value="F:protein kinase activity"/>
    <property type="evidence" value="ECO:0007669"/>
    <property type="project" value="InterPro"/>
</dbReference>
<feature type="transmembrane region" description="Helical" evidence="10">
    <location>
        <begin position="292"/>
        <end position="315"/>
    </location>
</feature>
<proteinExistence type="predicted"/>
<dbReference type="InterPro" id="IPR011009">
    <property type="entry name" value="Kinase-like_dom_sf"/>
</dbReference>
<dbReference type="PROSITE" id="PS50011">
    <property type="entry name" value="PROTEIN_KINASE_DOM"/>
    <property type="match status" value="1"/>
</dbReference>
<dbReference type="GO" id="GO:0016020">
    <property type="term" value="C:membrane"/>
    <property type="evidence" value="ECO:0007669"/>
    <property type="project" value="UniProtKB-SubCell"/>
</dbReference>
<dbReference type="InterPro" id="IPR046959">
    <property type="entry name" value="PRK1-6/SRF4-like"/>
</dbReference>
<evidence type="ECO:0000256" key="1">
    <source>
        <dbReference type="ARBA" id="ARBA00004370"/>
    </source>
</evidence>
<dbReference type="FunFam" id="3.30.200.20:FF:000125">
    <property type="entry name" value="Protein STRUBBELIG-RECEPTOR FAMILY 8"/>
    <property type="match status" value="1"/>
</dbReference>
<dbReference type="AlphaFoldDB" id="A0A8T0T6M7"/>
<organism evidence="13 14">
    <name type="scientific">Panicum virgatum</name>
    <name type="common">Blackwell switchgrass</name>
    <dbReference type="NCBI Taxonomy" id="38727"/>
    <lineage>
        <taxon>Eukaryota</taxon>
        <taxon>Viridiplantae</taxon>
        <taxon>Streptophyta</taxon>
        <taxon>Embryophyta</taxon>
        <taxon>Tracheophyta</taxon>
        <taxon>Spermatophyta</taxon>
        <taxon>Magnoliopsida</taxon>
        <taxon>Liliopsida</taxon>
        <taxon>Poales</taxon>
        <taxon>Poaceae</taxon>
        <taxon>PACMAD clade</taxon>
        <taxon>Panicoideae</taxon>
        <taxon>Panicodae</taxon>
        <taxon>Paniceae</taxon>
        <taxon>Panicinae</taxon>
        <taxon>Panicum</taxon>
        <taxon>Panicum sect. Hiantes</taxon>
    </lineage>
</organism>
<dbReference type="InterPro" id="IPR001611">
    <property type="entry name" value="Leu-rich_rpt"/>
</dbReference>
<dbReference type="Gene3D" id="3.80.10.10">
    <property type="entry name" value="Ribonuclease Inhibitor"/>
    <property type="match status" value="1"/>
</dbReference>
<reference evidence="13" key="1">
    <citation type="submission" date="2020-05" db="EMBL/GenBank/DDBJ databases">
        <title>WGS assembly of Panicum virgatum.</title>
        <authorList>
            <person name="Lovell J.T."/>
            <person name="Jenkins J."/>
            <person name="Shu S."/>
            <person name="Juenger T.E."/>
            <person name="Schmutz J."/>
        </authorList>
    </citation>
    <scope>NUCLEOTIDE SEQUENCE</scope>
    <source>
        <strain evidence="13">AP13</strain>
    </source>
</reference>
<dbReference type="Gene3D" id="3.30.200.20">
    <property type="entry name" value="Phosphorylase Kinase, domain 1"/>
    <property type="match status" value="1"/>
</dbReference>
<evidence type="ECO:0000259" key="12">
    <source>
        <dbReference type="PROSITE" id="PS50011"/>
    </source>
</evidence>